<dbReference type="AlphaFoldDB" id="A0AAI8MPI0"/>
<evidence type="ECO:0000313" key="4">
    <source>
        <dbReference type="Proteomes" id="UP000006036"/>
    </source>
</evidence>
<evidence type="ECO:0000313" key="1">
    <source>
        <dbReference type="EMBL" id="BAM33291.1"/>
    </source>
</evidence>
<evidence type="ECO:0000313" key="2">
    <source>
        <dbReference type="EMBL" id="EFR45931.1"/>
    </source>
</evidence>
<organism evidence="1 4">
    <name type="scientific">Helicobacter cinaedi CCUG 18818 = ATCC BAA-847</name>
    <dbReference type="NCBI Taxonomy" id="537971"/>
    <lineage>
        <taxon>Bacteria</taxon>
        <taxon>Pseudomonadati</taxon>
        <taxon>Campylobacterota</taxon>
        <taxon>Epsilonproteobacteria</taxon>
        <taxon>Campylobacterales</taxon>
        <taxon>Helicobacteraceae</taxon>
        <taxon>Helicobacter</taxon>
    </lineage>
</organism>
<evidence type="ECO:0000313" key="3">
    <source>
        <dbReference type="Proteomes" id="UP000005755"/>
    </source>
</evidence>
<dbReference type="EMBL" id="DS990391">
    <property type="protein sequence ID" value="EFR45931.1"/>
    <property type="molecule type" value="Genomic_DNA"/>
</dbReference>
<dbReference type="KEGG" id="hcb:HCBAA847_2074"/>
<dbReference type="EMBL" id="AP012492">
    <property type="protein sequence ID" value="BAM33291.1"/>
    <property type="molecule type" value="Genomic_DNA"/>
</dbReference>
<protein>
    <submittedName>
        <fullName evidence="1">Uncharacterized protein</fullName>
    </submittedName>
</protein>
<sequence>MSGYKSTMKGLYDRILGIYNRNKYENYREQEKVIENIFSENGVFAKLGRENLQQIVLLKVSVLDSFYSTNLAKFGIYEVAKHITELEQKDQIHQKIRNANPQNYNELKDIVKQIAECKRKDDKKKVFYSFATKYCFHHNQNAFRIYDSFVREVLVFFNNGKSDTSNKFADIPSELVGTNFYGKKLANKELKDYDTYDTFLQAIDEFAKHYGLENKDAQDRRKLDHFLWILGKEKSEAEQ</sequence>
<dbReference type="RefSeq" id="WP_002955761.1">
    <property type="nucleotide sequence ID" value="NC_020555.1"/>
</dbReference>
<reference evidence="1 4" key="2">
    <citation type="journal article" date="2012" name="J. Bacteriol.">
        <title>Complete Genome Sequence of Helicobacter cinaedi Type Strain ATCC BAA-847.</title>
        <authorList>
            <person name="Miyoshi-Akiyama T."/>
            <person name="Takeshita N."/>
            <person name="Ohmagari N."/>
            <person name="Kirikae T."/>
        </authorList>
    </citation>
    <scope>NUCLEOTIDE SEQUENCE [LARGE SCALE GENOMIC DNA]</scope>
    <source>
        <strain evidence="1 4">ATCC BAA-847</strain>
    </source>
</reference>
<dbReference type="Proteomes" id="UP000005755">
    <property type="component" value="Unassembled WGS sequence"/>
</dbReference>
<name>A0AAI8MPI0_9HELI</name>
<reference evidence="1" key="3">
    <citation type="submission" date="2012-07" db="EMBL/GenBank/DDBJ databases">
        <authorList>
            <person name="Akiyama T."/>
            <person name="Takeshita N."/>
            <person name="Ohmagari N."/>
            <person name="Kirikae T."/>
        </authorList>
    </citation>
    <scope>NUCLEOTIDE SEQUENCE</scope>
    <source>
        <strain evidence="1">ATCC BAA-847</strain>
    </source>
</reference>
<dbReference type="Proteomes" id="UP000006036">
    <property type="component" value="Chromosome 1"/>
</dbReference>
<keyword evidence="3" id="KW-1185">Reference proteome</keyword>
<proteinExistence type="predicted"/>
<reference evidence="3" key="4">
    <citation type="journal article" date="2014" name="Genome Announc.">
        <title>Draft genome sequences of six enterohepatic helicobacter species isolated from humans and one from rhesus macaques.</title>
        <authorList>
            <person name="Shen Z."/>
            <person name="Sheh A."/>
            <person name="Young S.K."/>
            <person name="Abouelliel A."/>
            <person name="Ward D.V."/>
            <person name="Earl A.M."/>
            <person name="Fox J.G."/>
        </authorList>
    </citation>
    <scope>NUCLEOTIDE SEQUENCE [LARGE SCALE GENOMIC DNA]</scope>
    <source>
        <strain evidence="3">CCUG 18818</strain>
    </source>
</reference>
<accession>A0AAI8MPI0</accession>
<gene>
    <name evidence="1" type="ORF">HCBAA847_2074</name>
    <name evidence="2" type="ORF">HCCG_00477</name>
</gene>
<reference evidence="2" key="1">
    <citation type="submission" date="2008-08" db="EMBL/GenBank/DDBJ databases">
        <title>Annotation of Helicobacter cinaedi strain CCUG 18818.</title>
        <authorList>
            <consortium name="The Broad Institute Genome Sequencing Platform"/>
            <person name="Fox J.G."/>
            <person name="Shen Z."/>
            <person name="Charoenlap N."/>
            <person name="Schauer D.B."/>
            <person name="Ward D."/>
            <person name="Mehta T."/>
            <person name="Young S."/>
            <person name="Jaffe D."/>
            <person name="Gnerre S."/>
            <person name="Berlin A."/>
            <person name="Heiman D."/>
            <person name="Hepburn T."/>
            <person name="Shea T."/>
            <person name="Sykes S."/>
            <person name="Alvarado L."/>
            <person name="Kodira C."/>
            <person name="Borodovsky M."/>
            <person name="Lander E."/>
            <person name="Galagan J."/>
            <person name="Nusbaum C."/>
            <person name="Birren B."/>
        </authorList>
    </citation>
    <scope>NUCLEOTIDE SEQUENCE</scope>
    <source>
        <strain evidence="2">CCUG 18818</strain>
    </source>
</reference>